<proteinExistence type="predicted"/>
<dbReference type="AlphaFoldDB" id="A0A0F9GYN1"/>
<name>A0A0F9GYN1_9ZZZZ</name>
<comment type="caution">
    <text evidence="1">The sequence shown here is derived from an EMBL/GenBank/DDBJ whole genome shotgun (WGS) entry which is preliminary data.</text>
</comment>
<gene>
    <name evidence="1" type="ORF">LCGC14_1851120</name>
</gene>
<organism evidence="1">
    <name type="scientific">marine sediment metagenome</name>
    <dbReference type="NCBI Taxonomy" id="412755"/>
    <lineage>
        <taxon>unclassified sequences</taxon>
        <taxon>metagenomes</taxon>
        <taxon>ecological metagenomes</taxon>
    </lineage>
</organism>
<reference evidence="1" key="1">
    <citation type="journal article" date="2015" name="Nature">
        <title>Complex archaea that bridge the gap between prokaryotes and eukaryotes.</title>
        <authorList>
            <person name="Spang A."/>
            <person name="Saw J.H."/>
            <person name="Jorgensen S.L."/>
            <person name="Zaremba-Niedzwiedzka K."/>
            <person name="Martijn J."/>
            <person name="Lind A.E."/>
            <person name="van Eijk R."/>
            <person name="Schleper C."/>
            <person name="Guy L."/>
            <person name="Ettema T.J."/>
        </authorList>
    </citation>
    <scope>NUCLEOTIDE SEQUENCE</scope>
</reference>
<dbReference type="EMBL" id="LAZR01018596">
    <property type="protein sequence ID" value="KKL95781.1"/>
    <property type="molecule type" value="Genomic_DNA"/>
</dbReference>
<protein>
    <submittedName>
        <fullName evidence="1">Uncharacterized protein</fullName>
    </submittedName>
</protein>
<sequence length="155" mass="18261">MTINAVRLTENSWILYNKRQKCGLMRTNGEGYSILGEPFFGDYLSFEELQERVGDKIKFVKSKIKKQSEENILNEYPVKHIEMFDTKIEEKYSTYTKKQGSSDRYAAGYYGVKFKGAWVPKYCPRAKTLEDYPYIGPFKDKISRDHILRIENNKK</sequence>
<accession>A0A0F9GYN1</accession>
<evidence type="ECO:0000313" key="1">
    <source>
        <dbReference type="EMBL" id="KKL95781.1"/>
    </source>
</evidence>